<comment type="caution">
    <text evidence="9">The sequence shown here is derived from an EMBL/GenBank/DDBJ whole genome shotgun (WGS) entry which is preliminary data.</text>
</comment>
<evidence type="ECO:0000313" key="10">
    <source>
        <dbReference type="Proteomes" id="UP000051886"/>
    </source>
</evidence>
<dbReference type="CDD" id="cd17503">
    <property type="entry name" value="MFS_LmrB_MDR_like"/>
    <property type="match status" value="1"/>
</dbReference>
<dbReference type="EMBL" id="JQCN01000045">
    <property type="protein sequence ID" value="KRN98492.1"/>
    <property type="molecule type" value="Genomic_DNA"/>
</dbReference>
<feature type="transmembrane region" description="Helical" evidence="7">
    <location>
        <begin position="335"/>
        <end position="353"/>
    </location>
</feature>
<evidence type="ECO:0000256" key="4">
    <source>
        <dbReference type="ARBA" id="ARBA00022692"/>
    </source>
</evidence>
<dbReference type="GO" id="GO:0005886">
    <property type="term" value="C:plasma membrane"/>
    <property type="evidence" value="ECO:0007669"/>
    <property type="project" value="UniProtKB-SubCell"/>
</dbReference>
<reference evidence="9 10" key="1">
    <citation type="journal article" date="2015" name="Genome Announc.">
        <title>Expanding the biotechnology potential of lactobacilli through comparative genomics of 213 strains and associated genera.</title>
        <authorList>
            <person name="Sun Z."/>
            <person name="Harris H.M."/>
            <person name="McCann A."/>
            <person name="Guo C."/>
            <person name="Argimon S."/>
            <person name="Zhang W."/>
            <person name="Yang X."/>
            <person name="Jeffery I.B."/>
            <person name="Cooney J.C."/>
            <person name="Kagawa T.F."/>
            <person name="Liu W."/>
            <person name="Song Y."/>
            <person name="Salvetti E."/>
            <person name="Wrobel A."/>
            <person name="Rasinkangas P."/>
            <person name="Parkhill J."/>
            <person name="Rea M.C."/>
            <person name="O'Sullivan O."/>
            <person name="Ritari J."/>
            <person name="Douillard F.P."/>
            <person name="Paul Ross R."/>
            <person name="Yang R."/>
            <person name="Briner A.E."/>
            <person name="Felis G.E."/>
            <person name="de Vos W.M."/>
            <person name="Barrangou R."/>
            <person name="Klaenhammer T.R."/>
            <person name="Caufield P.W."/>
            <person name="Cui Y."/>
            <person name="Zhang H."/>
            <person name="O'Toole P.W."/>
        </authorList>
    </citation>
    <scope>NUCLEOTIDE SEQUENCE [LARGE SCALE GENOMIC DNA]</scope>
    <source>
        <strain evidence="9 10">NBRC 103219</strain>
    </source>
</reference>
<gene>
    <name evidence="9" type="ORF">IV66_GL001822</name>
</gene>
<dbReference type="GO" id="GO:0022857">
    <property type="term" value="F:transmembrane transporter activity"/>
    <property type="evidence" value="ECO:0007669"/>
    <property type="project" value="InterPro"/>
</dbReference>
<dbReference type="InterPro" id="IPR004638">
    <property type="entry name" value="EmrB-like"/>
</dbReference>
<keyword evidence="10" id="KW-1185">Reference proteome</keyword>
<evidence type="ECO:0000313" key="9">
    <source>
        <dbReference type="EMBL" id="KRN98492.1"/>
    </source>
</evidence>
<feature type="transmembrane region" description="Helical" evidence="7">
    <location>
        <begin position="111"/>
        <end position="132"/>
    </location>
</feature>
<feature type="transmembrane region" description="Helical" evidence="7">
    <location>
        <begin position="202"/>
        <end position="223"/>
    </location>
</feature>
<evidence type="ECO:0000256" key="1">
    <source>
        <dbReference type="ARBA" id="ARBA00004651"/>
    </source>
</evidence>
<accession>A0A0R2LG95</accession>
<keyword evidence="3" id="KW-1003">Cell membrane</keyword>
<dbReference type="AlphaFoldDB" id="A0A0R2LG95"/>
<dbReference type="PANTHER" id="PTHR42718:SF24">
    <property type="entry name" value="MAJOR FACILITATOR SUPERFAMILY (MFS) PROFILE DOMAIN-CONTAINING PROTEIN"/>
    <property type="match status" value="1"/>
</dbReference>
<keyword evidence="2" id="KW-0813">Transport</keyword>
<dbReference type="Proteomes" id="UP000051886">
    <property type="component" value="Unassembled WGS sequence"/>
</dbReference>
<evidence type="ECO:0000256" key="7">
    <source>
        <dbReference type="SAM" id="Phobius"/>
    </source>
</evidence>
<sequence length="468" mass="50906">MGTKIKKVTGKTRSLMMAVLLFGAFVALLAETFLNNALPTIMQAFEVNQSSAQWLTTSYLLVVGLMIPMSAWIFDSFNLRRNFLTMIAIFFIGTLICVFAPNFPVLLCGRIIEAIAAGGLMPFIQNVILMMFPPEKRGMAMGITGLVIGFGPAIGPTFSGLLLKYSSWQMLFVILSAISGIVGICAIFTVKNITTPKQSTTDVISFLESIFGFGLILYALSEIGNTGKITWTLGILFVLGLIVIYLFCHRQLKMDEPLLDIRVFKNWRFDLCTILSMISNIAMVGIELVLPLYLQTTRGETPLASGLVMMPGALIMIVCNPVSGILYDKMGIKKLSLFGFLMLLLGSLPMLVFNTQTSLFVIGLCYALRMVGISFTMMTTFTASINFIGPKLTAHANAVSSTVRQVGGSFGTAIAMLVVVLASAVKSSASKGLALETGFHWGFILMIIFAVIGFVSSFFLPTAKEENK</sequence>
<evidence type="ECO:0000256" key="2">
    <source>
        <dbReference type="ARBA" id="ARBA00022448"/>
    </source>
</evidence>
<dbReference type="SUPFAM" id="SSF103473">
    <property type="entry name" value="MFS general substrate transporter"/>
    <property type="match status" value="1"/>
</dbReference>
<dbReference type="InterPro" id="IPR011701">
    <property type="entry name" value="MFS"/>
</dbReference>
<dbReference type="RefSeq" id="WP_017868383.1">
    <property type="nucleotide sequence ID" value="NZ_BJYB01000016.1"/>
</dbReference>
<feature type="transmembrane region" description="Helical" evidence="7">
    <location>
        <begin position="168"/>
        <end position="190"/>
    </location>
</feature>
<feature type="transmembrane region" description="Helical" evidence="7">
    <location>
        <begin position="306"/>
        <end position="328"/>
    </location>
</feature>
<keyword evidence="6 7" id="KW-0472">Membrane</keyword>
<comment type="subcellular location">
    <subcellularLocation>
        <location evidence="1">Cell membrane</location>
        <topology evidence="1">Multi-pass membrane protein</topology>
    </subcellularLocation>
</comment>
<evidence type="ECO:0000256" key="6">
    <source>
        <dbReference type="ARBA" id="ARBA00023136"/>
    </source>
</evidence>
<dbReference type="InterPro" id="IPR036259">
    <property type="entry name" value="MFS_trans_sf"/>
</dbReference>
<keyword evidence="5 7" id="KW-1133">Transmembrane helix</keyword>
<dbReference type="NCBIfam" id="TIGR00711">
    <property type="entry name" value="efflux_EmrB"/>
    <property type="match status" value="1"/>
</dbReference>
<feature type="transmembrane region" description="Helical" evidence="7">
    <location>
        <begin position="269"/>
        <end position="294"/>
    </location>
</feature>
<evidence type="ECO:0000256" key="5">
    <source>
        <dbReference type="ARBA" id="ARBA00022989"/>
    </source>
</evidence>
<evidence type="ECO:0000259" key="8">
    <source>
        <dbReference type="PROSITE" id="PS50850"/>
    </source>
</evidence>
<dbReference type="Gene3D" id="1.20.1250.20">
    <property type="entry name" value="MFS general substrate transporter like domains"/>
    <property type="match status" value="1"/>
</dbReference>
<feature type="transmembrane region" description="Helical" evidence="7">
    <location>
        <begin position="406"/>
        <end position="426"/>
    </location>
</feature>
<dbReference type="Gene3D" id="1.20.1720.10">
    <property type="entry name" value="Multidrug resistance protein D"/>
    <property type="match status" value="1"/>
</dbReference>
<organism evidence="9 10">
    <name type="scientific">Ligilactobacillus pobuzihii</name>
    <dbReference type="NCBI Taxonomy" id="449659"/>
    <lineage>
        <taxon>Bacteria</taxon>
        <taxon>Bacillati</taxon>
        <taxon>Bacillota</taxon>
        <taxon>Bacilli</taxon>
        <taxon>Lactobacillales</taxon>
        <taxon>Lactobacillaceae</taxon>
        <taxon>Ligilactobacillus</taxon>
    </lineage>
</organism>
<dbReference type="PATRIC" id="fig|449659.4.peg.1865"/>
<feature type="transmembrane region" description="Helical" evidence="7">
    <location>
        <begin position="438"/>
        <end position="460"/>
    </location>
</feature>
<feature type="transmembrane region" description="Helical" evidence="7">
    <location>
        <begin position="359"/>
        <end position="385"/>
    </location>
</feature>
<proteinExistence type="predicted"/>
<dbReference type="PANTHER" id="PTHR42718">
    <property type="entry name" value="MAJOR FACILITATOR SUPERFAMILY MULTIDRUG TRANSPORTER MFSC"/>
    <property type="match status" value="1"/>
</dbReference>
<keyword evidence="4 7" id="KW-0812">Transmembrane</keyword>
<name>A0A0R2LG95_9LACO</name>
<dbReference type="InterPro" id="IPR020846">
    <property type="entry name" value="MFS_dom"/>
</dbReference>
<evidence type="ECO:0000256" key="3">
    <source>
        <dbReference type="ARBA" id="ARBA00022475"/>
    </source>
</evidence>
<dbReference type="PRINTS" id="PR01036">
    <property type="entry name" value="TCRTETB"/>
</dbReference>
<dbReference type="Pfam" id="PF07690">
    <property type="entry name" value="MFS_1"/>
    <property type="match status" value="1"/>
</dbReference>
<feature type="transmembrane region" description="Helical" evidence="7">
    <location>
        <begin position="83"/>
        <end position="105"/>
    </location>
</feature>
<feature type="transmembrane region" description="Helical" evidence="7">
    <location>
        <begin position="139"/>
        <end position="162"/>
    </location>
</feature>
<protein>
    <submittedName>
        <fullName evidence="9">Drug resistance efflux protein</fullName>
    </submittedName>
</protein>
<feature type="transmembrane region" description="Helical" evidence="7">
    <location>
        <begin position="229"/>
        <end position="248"/>
    </location>
</feature>
<dbReference type="PROSITE" id="PS50850">
    <property type="entry name" value="MFS"/>
    <property type="match status" value="1"/>
</dbReference>
<feature type="transmembrane region" description="Helical" evidence="7">
    <location>
        <begin position="53"/>
        <end position="74"/>
    </location>
</feature>
<feature type="domain" description="Major facilitator superfamily (MFS) profile" evidence="8">
    <location>
        <begin position="16"/>
        <end position="465"/>
    </location>
</feature>
<dbReference type="OrthoDB" id="9816041at2"/>